<proteinExistence type="predicted"/>
<reference evidence="2" key="1">
    <citation type="submission" date="2018-03" db="EMBL/GenBank/DDBJ databases">
        <authorList>
            <person name="Sun L."/>
            <person name="Liu H."/>
            <person name="Chen W."/>
            <person name="Huang K."/>
            <person name="Liu W."/>
            <person name="Gao X."/>
        </authorList>
    </citation>
    <scope>NUCLEOTIDE SEQUENCE [LARGE SCALE GENOMIC DNA]</scope>
    <source>
        <strain evidence="2">SH9</strain>
    </source>
</reference>
<sequence>MNASVASVWELELLLLLRRGRDRDWTHDQLVRELRASPSIIGKGLERLQKAGLVVADGALCRYAAAGRHLDELVDRLDQLYRDRPTTVMNAVLGAPNAKLQSFADAFRLKKD</sequence>
<keyword evidence="2" id="KW-1185">Reference proteome</keyword>
<dbReference type="Proteomes" id="UP000239772">
    <property type="component" value="Unassembled WGS sequence"/>
</dbReference>
<dbReference type="OrthoDB" id="8453752at2"/>
<comment type="caution">
    <text evidence="1">The sequence shown here is derived from an EMBL/GenBank/DDBJ whole genome shotgun (WGS) entry which is preliminary data.</text>
</comment>
<name>A0A2T1HN10_9HYPH</name>
<accession>A0A2T1HN10</accession>
<dbReference type="RefSeq" id="WP_106339543.1">
    <property type="nucleotide sequence ID" value="NZ_PVZS01000032.1"/>
</dbReference>
<dbReference type="EMBL" id="PVZS01000032">
    <property type="protein sequence ID" value="PSC03054.1"/>
    <property type="molecule type" value="Genomic_DNA"/>
</dbReference>
<gene>
    <name evidence="1" type="ORF">SLNSH_20725</name>
</gene>
<evidence type="ECO:0000313" key="1">
    <source>
        <dbReference type="EMBL" id="PSC03054.1"/>
    </source>
</evidence>
<organism evidence="1 2">
    <name type="scientific">Alsobacter soli</name>
    <dbReference type="NCBI Taxonomy" id="2109933"/>
    <lineage>
        <taxon>Bacteria</taxon>
        <taxon>Pseudomonadati</taxon>
        <taxon>Pseudomonadota</taxon>
        <taxon>Alphaproteobacteria</taxon>
        <taxon>Hyphomicrobiales</taxon>
        <taxon>Alsobacteraceae</taxon>
        <taxon>Alsobacter</taxon>
    </lineage>
</organism>
<dbReference type="SUPFAM" id="SSF46785">
    <property type="entry name" value="Winged helix' DNA-binding domain"/>
    <property type="match status" value="1"/>
</dbReference>
<evidence type="ECO:0000313" key="2">
    <source>
        <dbReference type="Proteomes" id="UP000239772"/>
    </source>
</evidence>
<evidence type="ECO:0008006" key="3">
    <source>
        <dbReference type="Google" id="ProtNLM"/>
    </source>
</evidence>
<dbReference type="AlphaFoldDB" id="A0A2T1HN10"/>
<protein>
    <recommendedName>
        <fullName evidence="3">Transcriptional regulator</fullName>
    </recommendedName>
</protein>
<dbReference type="InterPro" id="IPR036390">
    <property type="entry name" value="WH_DNA-bd_sf"/>
</dbReference>